<keyword evidence="1" id="KW-0812">Transmembrane</keyword>
<evidence type="ECO:0000313" key="2">
    <source>
        <dbReference type="EMBL" id="RWZ78461.1"/>
    </source>
</evidence>
<dbReference type="EMBL" id="SCKX01000001">
    <property type="protein sequence ID" value="RWZ78461.1"/>
    <property type="molecule type" value="Genomic_DNA"/>
</dbReference>
<dbReference type="AlphaFoldDB" id="A0A4Q0AH18"/>
<evidence type="ECO:0000313" key="3">
    <source>
        <dbReference type="Proteomes" id="UP000289257"/>
    </source>
</evidence>
<evidence type="ECO:0008006" key="4">
    <source>
        <dbReference type="Google" id="ProtNLM"/>
    </source>
</evidence>
<dbReference type="Proteomes" id="UP000289257">
    <property type="component" value="Unassembled WGS sequence"/>
</dbReference>
<keyword evidence="1" id="KW-1133">Transmembrane helix</keyword>
<gene>
    <name evidence="2" type="ORF">EOT05_01735</name>
</gene>
<sequence>MLRRRRFAERDRGDTLIEVLFAFAVLSLVIIGALTIMNQGAIASQRSLEISLVRNEVDAQATAIRFLHDAYVAQFKPNTTYDPTTPAGQWAKMSQAIGTITSASSFGAVASCPIPPQGSFIIDPTNATYIAGSSTVLVPATTTAKVMYDTNTGLLKQAQGIWIEAVRSPIATDVNKKNTRYIDFHIYACWDSPGSGPPMTIGTIVRLYEPQS</sequence>
<keyword evidence="3" id="KW-1185">Reference proteome</keyword>
<comment type="caution">
    <text evidence="2">The sequence shown here is derived from an EMBL/GenBank/DDBJ whole genome shotgun (WGS) entry which is preliminary data.</text>
</comment>
<protein>
    <recommendedName>
        <fullName evidence="4">Type II secretion system protein</fullName>
    </recommendedName>
</protein>
<keyword evidence="1" id="KW-0472">Membrane</keyword>
<accession>A0A4Q0AH18</accession>
<reference evidence="2" key="1">
    <citation type="submission" date="2019-01" db="EMBL/GenBank/DDBJ databases">
        <title>Genomic signatures and co-occurrence patterns of the ultra-small Saccharimodia (Patescibacteria phylum) suggest a symbiotic lifestyle.</title>
        <authorList>
            <person name="Lemos L."/>
            <person name="Medeiros J."/>
            <person name="Andreote F."/>
            <person name="Fernandes G."/>
            <person name="Varani A."/>
            <person name="Oliveira G."/>
            <person name="Pylro V."/>
        </authorList>
    </citation>
    <scope>NUCLEOTIDE SEQUENCE [LARGE SCALE GENOMIC DNA]</scope>
    <source>
        <strain evidence="2">AMD02</strain>
    </source>
</reference>
<name>A0A4Q0AH18_9BACT</name>
<proteinExistence type="predicted"/>
<evidence type="ECO:0000256" key="1">
    <source>
        <dbReference type="SAM" id="Phobius"/>
    </source>
</evidence>
<feature type="transmembrane region" description="Helical" evidence="1">
    <location>
        <begin position="16"/>
        <end position="37"/>
    </location>
</feature>
<organism evidence="2 3">
    <name type="scientific">Candidatus Microsaccharimonas sossegonensis</name>
    <dbReference type="NCBI Taxonomy" id="2506948"/>
    <lineage>
        <taxon>Bacteria</taxon>
        <taxon>Candidatus Saccharimonadota</taxon>
        <taxon>Candidatus Saccharimonadia</taxon>
        <taxon>Candidatus Saccharimonadales</taxon>
        <taxon>Candidatus Saccharimonadaceae</taxon>
        <taxon>Candidatus Microsaccharimonas</taxon>
    </lineage>
</organism>